<protein>
    <submittedName>
        <fullName evidence="1">Uncharacterized protein</fullName>
    </submittedName>
</protein>
<dbReference type="AlphaFoldDB" id="A0A174VU81"/>
<dbReference type="RefSeq" id="WP_055060510.1">
    <property type="nucleotide sequence ID" value="NZ_CZBP01000037.1"/>
</dbReference>
<evidence type="ECO:0000313" key="2">
    <source>
        <dbReference type="Proteomes" id="UP000095762"/>
    </source>
</evidence>
<evidence type="ECO:0000313" key="1">
    <source>
        <dbReference type="EMBL" id="CUQ36901.1"/>
    </source>
</evidence>
<dbReference type="Proteomes" id="UP000095762">
    <property type="component" value="Unassembled WGS sequence"/>
</dbReference>
<sequence>MDKEVLDFQKTVINGLKERYLDWNIKAQDNDTCNIILQVTTDDGWYGTINLSNLYEQHHDEELTIDDAIDAAANEFFFNARIVCPVVHEGSCVDYFSLEEIASNEIESRRMEMENIRCVLKYSDWPDNDLDVNASKSILDMSILFYHDNTEIEYLLHPEVTYKDLKAASIDVNELYDYVIKKMKDKFPATITSKRISDNFKDTYRIMSKGYECTSALAFLYPDVLKQFAESKNCNLYIILKNVDEAYIATESEVQNKADGKSEKEIRMMLDEMMQQFNRGNFDFCVLSEFVYYYDREENSLAAVSHEGEINKTEKYFL</sequence>
<reference evidence="1 2" key="1">
    <citation type="submission" date="2015-09" db="EMBL/GenBank/DDBJ databases">
        <authorList>
            <consortium name="Pathogen Informatics"/>
        </authorList>
    </citation>
    <scope>NUCLEOTIDE SEQUENCE [LARGE SCALE GENOMIC DNA]</scope>
    <source>
        <strain evidence="1 2">2789STDY5834957</strain>
    </source>
</reference>
<organism evidence="1 2">
    <name type="scientific">Blautia obeum</name>
    <dbReference type="NCBI Taxonomy" id="40520"/>
    <lineage>
        <taxon>Bacteria</taxon>
        <taxon>Bacillati</taxon>
        <taxon>Bacillota</taxon>
        <taxon>Clostridia</taxon>
        <taxon>Lachnospirales</taxon>
        <taxon>Lachnospiraceae</taxon>
        <taxon>Blautia</taxon>
    </lineage>
</organism>
<accession>A0A174VU81</accession>
<gene>
    <name evidence="1" type="ORF">ERS852569_03433</name>
</gene>
<proteinExistence type="predicted"/>
<name>A0A174VU81_9FIRM</name>
<dbReference type="EMBL" id="CZBP01000037">
    <property type="protein sequence ID" value="CUQ36901.1"/>
    <property type="molecule type" value="Genomic_DNA"/>
</dbReference>